<evidence type="ECO:0000313" key="2">
    <source>
        <dbReference type="EMBL" id="HIS31768.1"/>
    </source>
</evidence>
<evidence type="ECO:0000256" key="1">
    <source>
        <dbReference type="SAM" id="Coils"/>
    </source>
</evidence>
<gene>
    <name evidence="2" type="ORF">IAB44_09535</name>
</gene>
<dbReference type="EMBL" id="DVIQ01000056">
    <property type="protein sequence ID" value="HIS31768.1"/>
    <property type="molecule type" value="Genomic_DNA"/>
</dbReference>
<keyword evidence="1" id="KW-0175">Coiled coil</keyword>
<accession>A0A9D1ETQ9</accession>
<organism evidence="2 3">
    <name type="scientific">Candidatus Limivivens intestinipullorum</name>
    <dbReference type="NCBI Taxonomy" id="2840858"/>
    <lineage>
        <taxon>Bacteria</taxon>
        <taxon>Bacillati</taxon>
        <taxon>Bacillota</taxon>
        <taxon>Clostridia</taxon>
        <taxon>Lachnospirales</taxon>
        <taxon>Lachnospiraceae</taxon>
        <taxon>Lachnospiraceae incertae sedis</taxon>
        <taxon>Candidatus Limivivens</taxon>
    </lineage>
</organism>
<feature type="coiled-coil region" evidence="1">
    <location>
        <begin position="11"/>
        <end position="106"/>
    </location>
</feature>
<protein>
    <submittedName>
        <fullName evidence="2">Uncharacterized protein</fullName>
    </submittedName>
</protein>
<proteinExistence type="predicted"/>
<dbReference type="AlphaFoldDB" id="A0A9D1ETQ9"/>
<comment type="caution">
    <text evidence="2">The sequence shown here is derived from an EMBL/GenBank/DDBJ whole genome shotgun (WGS) entry which is preliminary data.</text>
</comment>
<evidence type="ECO:0000313" key="3">
    <source>
        <dbReference type="Proteomes" id="UP000823935"/>
    </source>
</evidence>
<sequence length="129" mass="14957">MKGEYKKHMLKEFLNDHLTKAREELTEVMKQYKAVCEEEKVILENIEKTEQNADIDFEIFSPRSGDSLKDKLSSLNANLKTVREKKEQVKKEIDRISGDLENYKVMMAEYIALEKKGQSAAGNKNLTRT</sequence>
<reference evidence="2" key="1">
    <citation type="submission" date="2020-10" db="EMBL/GenBank/DDBJ databases">
        <authorList>
            <person name="Gilroy R."/>
        </authorList>
    </citation>
    <scope>NUCLEOTIDE SEQUENCE</scope>
    <source>
        <strain evidence="2">CHK190-19873</strain>
    </source>
</reference>
<dbReference type="Proteomes" id="UP000823935">
    <property type="component" value="Unassembled WGS sequence"/>
</dbReference>
<reference evidence="2" key="2">
    <citation type="journal article" date="2021" name="PeerJ">
        <title>Extensive microbial diversity within the chicken gut microbiome revealed by metagenomics and culture.</title>
        <authorList>
            <person name="Gilroy R."/>
            <person name="Ravi A."/>
            <person name="Getino M."/>
            <person name="Pursley I."/>
            <person name="Horton D.L."/>
            <person name="Alikhan N.F."/>
            <person name="Baker D."/>
            <person name="Gharbi K."/>
            <person name="Hall N."/>
            <person name="Watson M."/>
            <person name="Adriaenssens E.M."/>
            <person name="Foster-Nyarko E."/>
            <person name="Jarju S."/>
            <person name="Secka A."/>
            <person name="Antonio M."/>
            <person name="Oren A."/>
            <person name="Chaudhuri R.R."/>
            <person name="La Ragione R."/>
            <person name="Hildebrand F."/>
            <person name="Pallen M.J."/>
        </authorList>
    </citation>
    <scope>NUCLEOTIDE SEQUENCE</scope>
    <source>
        <strain evidence="2">CHK190-19873</strain>
    </source>
</reference>
<name>A0A9D1ETQ9_9FIRM</name>